<dbReference type="Proteomes" id="UP000275048">
    <property type="component" value="Unassembled WGS sequence"/>
</dbReference>
<evidence type="ECO:0000256" key="3">
    <source>
        <dbReference type="ARBA" id="ARBA00012054"/>
    </source>
</evidence>
<dbReference type="GO" id="GO:0005737">
    <property type="term" value="C:cytoplasm"/>
    <property type="evidence" value="ECO:0007669"/>
    <property type="project" value="TreeGrafter"/>
</dbReference>
<accession>A0A3M8AKY9</accession>
<dbReference type="AlphaFoldDB" id="A0A3M8AKY9"/>
<dbReference type="RefSeq" id="WP_122935855.1">
    <property type="nucleotide sequence ID" value="NZ_JBHSNT010000060.1"/>
</dbReference>
<protein>
    <recommendedName>
        <fullName evidence="3 10">Gluconokinase</fullName>
        <ecNumber evidence="3 10">2.7.1.12</ecNumber>
    </recommendedName>
</protein>
<dbReference type="PANTHER" id="PTHR43442:SF3">
    <property type="entry name" value="GLUCONOKINASE-RELATED"/>
    <property type="match status" value="1"/>
</dbReference>
<gene>
    <name evidence="11" type="ORF">EDM22_04450</name>
</gene>
<evidence type="ECO:0000256" key="7">
    <source>
        <dbReference type="ARBA" id="ARBA00022840"/>
    </source>
</evidence>
<keyword evidence="8" id="KW-0311">Gluconate utilization</keyword>
<evidence type="ECO:0000256" key="6">
    <source>
        <dbReference type="ARBA" id="ARBA00022777"/>
    </source>
</evidence>
<evidence type="ECO:0000256" key="9">
    <source>
        <dbReference type="ARBA" id="ARBA00048090"/>
    </source>
</evidence>
<comment type="caution">
    <text evidence="11">The sequence shown here is derived from an EMBL/GenBank/DDBJ whole genome shotgun (WGS) entry which is preliminary data.</text>
</comment>
<name>A0A3M8AKY9_9MICO</name>
<keyword evidence="6 10" id="KW-0418">Kinase</keyword>
<dbReference type="OrthoDB" id="9795716at2"/>
<dbReference type="GO" id="GO:0046316">
    <property type="term" value="F:gluconokinase activity"/>
    <property type="evidence" value="ECO:0007669"/>
    <property type="project" value="UniProtKB-EC"/>
</dbReference>
<dbReference type="InterPro" id="IPR027417">
    <property type="entry name" value="P-loop_NTPase"/>
</dbReference>
<comment type="catalytic activity">
    <reaction evidence="9 10">
        <text>D-gluconate + ATP = 6-phospho-D-gluconate + ADP + H(+)</text>
        <dbReference type="Rhea" id="RHEA:19433"/>
        <dbReference type="ChEBI" id="CHEBI:15378"/>
        <dbReference type="ChEBI" id="CHEBI:18391"/>
        <dbReference type="ChEBI" id="CHEBI:30616"/>
        <dbReference type="ChEBI" id="CHEBI:58759"/>
        <dbReference type="ChEBI" id="CHEBI:456216"/>
        <dbReference type="EC" id="2.7.1.12"/>
    </reaction>
</comment>
<comment type="similarity">
    <text evidence="2 10">Belongs to the gluconokinase GntK/GntV family.</text>
</comment>
<evidence type="ECO:0000256" key="10">
    <source>
        <dbReference type="RuleBase" id="RU363066"/>
    </source>
</evidence>
<evidence type="ECO:0000256" key="4">
    <source>
        <dbReference type="ARBA" id="ARBA00022679"/>
    </source>
</evidence>
<dbReference type="EMBL" id="RHHB01000004">
    <property type="protein sequence ID" value="RNB51287.1"/>
    <property type="molecule type" value="Genomic_DNA"/>
</dbReference>
<dbReference type="GO" id="GO:0005524">
    <property type="term" value="F:ATP binding"/>
    <property type="evidence" value="ECO:0007669"/>
    <property type="project" value="UniProtKB-KW"/>
</dbReference>
<evidence type="ECO:0000313" key="12">
    <source>
        <dbReference type="Proteomes" id="UP000275048"/>
    </source>
</evidence>
<reference evidence="11 12" key="1">
    <citation type="submission" date="2018-10" db="EMBL/GenBank/DDBJ databases">
        <title>Isolation, diversity and antibacterial activity of antinobacteria from the wheat rhizosphere soil.</title>
        <authorList>
            <person name="Sun T."/>
        </authorList>
    </citation>
    <scope>NUCLEOTIDE SEQUENCE [LARGE SCALE GENOMIC DNA]</scope>
    <source>
        <strain evidence="11 12">SJ-23</strain>
    </source>
</reference>
<dbReference type="FunFam" id="3.40.50.300:FF:000522">
    <property type="entry name" value="Gluconokinase"/>
    <property type="match status" value="1"/>
</dbReference>
<evidence type="ECO:0000313" key="11">
    <source>
        <dbReference type="EMBL" id="RNB51287.1"/>
    </source>
</evidence>
<evidence type="ECO:0000256" key="1">
    <source>
        <dbReference type="ARBA" id="ARBA00004761"/>
    </source>
</evidence>
<dbReference type="EC" id="2.7.1.12" evidence="3 10"/>
<evidence type="ECO:0000256" key="8">
    <source>
        <dbReference type="ARBA" id="ARBA00023064"/>
    </source>
</evidence>
<evidence type="ECO:0000256" key="5">
    <source>
        <dbReference type="ARBA" id="ARBA00022741"/>
    </source>
</evidence>
<dbReference type="CDD" id="cd02021">
    <property type="entry name" value="GntK"/>
    <property type="match status" value="1"/>
</dbReference>
<keyword evidence="12" id="KW-1185">Reference proteome</keyword>
<keyword evidence="4 10" id="KW-0808">Transferase</keyword>
<dbReference type="PANTHER" id="PTHR43442">
    <property type="entry name" value="GLUCONOKINASE-RELATED"/>
    <property type="match status" value="1"/>
</dbReference>
<keyword evidence="7 10" id="KW-0067">ATP-binding</keyword>
<dbReference type="GO" id="GO:0019521">
    <property type="term" value="P:D-gluconate metabolic process"/>
    <property type="evidence" value="ECO:0007669"/>
    <property type="project" value="UniProtKB-KW"/>
</dbReference>
<proteinExistence type="inferred from homology"/>
<dbReference type="Gene3D" id="3.40.50.300">
    <property type="entry name" value="P-loop containing nucleotide triphosphate hydrolases"/>
    <property type="match status" value="1"/>
</dbReference>
<dbReference type="PRINTS" id="PR01100">
    <property type="entry name" value="SHIKIMTKNASE"/>
</dbReference>
<sequence>MTNEAEARTVPAPVRASAHGLRVVVMGVSGAGKSTVGALLAARLGLPFVDGDDLHPAANIAKMAAGIPLDDDDRWGWLDAVAEVLARPGGAVVAASVLKRRYRDRVRAGAPGTRFVELRGTLTLLRSRLEQRADHFMPPQLLASQFAAWEPLADDEDGLDYDVALEPDAIAEAAATALTGSTTGERHG</sequence>
<keyword evidence="5 10" id="KW-0547">Nucleotide-binding</keyword>
<dbReference type="InterPro" id="IPR006001">
    <property type="entry name" value="Therm_gnt_kin"/>
</dbReference>
<dbReference type="Pfam" id="PF13671">
    <property type="entry name" value="AAA_33"/>
    <property type="match status" value="1"/>
</dbReference>
<dbReference type="NCBIfam" id="TIGR01313">
    <property type="entry name" value="therm_gnt_kin"/>
    <property type="match status" value="1"/>
</dbReference>
<comment type="pathway">
    <text evidence="1">Carbohydrate acid metabolism.</text>
</comment>
<dbReference type="SUPFAM" id="SSF52540">
    <property type="entry name" value="P-loop containing nucleoside triphosphate hydrolases"/>
    <property type="match status" value="1"/>
</dbReference>
<organism evidence="11 12">
    <name type="scientific">Agromyces tardus</name>
    <dbReference type="NCBI Taxonomy" id="2583849"/>
    <lineage>
        <taxon>Bacteria</taxon>
        <taxon>Bacillati</taxon>
        <taxon>Actinomycetota</taxon>
        <taxon>Actinomycetes</taxon>
        <taxon>Micrococcales</taxon>
        <taxon>Microbacteriaceae</taxon>
        <taxon>Agromyces</taxon>
    </lineage>
</organism>
<evidence type="ECO:0000256" key="2">
    <source>
        <dbReference type="ARBA" id="ARBA00008420"/>
    </source>
</evidence>